<sequence length="77" mass="8090">MEPPAPLTYTALIQQTERLMHELVRTAATSGAATQRDALRSQAIGAYTLFVRLARSFADASPDGDVAAPAAMVAADT</sequence>
<evidence type="ECO:0000313" key="2">
    <source>
        <dbReference type="Proteomes" id="UP001056386"/>
    </source>
</evidence>
<reference evidence="1" key="1">
    <citation type="submission" date="2022-06" db="EMBL/GenBank/DDBJ databases">
        <title>Draft genome sequence of Burkholderia glumae strain GR20004 isolated from rice panicle showing bacterial panicle blight.</title>
        <authorList>
            <person name="Choi S.Y."/>
            <person name="Lee Y.H."/>
        </authorList>
    </citation>
    <scope>NUCLEOTIDE SEQUENCE</scope>
    <source>
        <strain evidence="1">GR20004</strain>
        <plasmid evidence="1">unnamed3</plasmid>
    </source>
</reference>
<dbReference type="EMBL" id="CP099586">
    <property type="protein sequence ID" value="USS44477.1"/>
    <property type="molecule type" value="Genomic_DNA"/>
</dbReference>
<dbReference type="RefSeq" id="WP_043308726.1">
    <property type="nucleotide sequence ID" value="NZ_CP033640.1"/>
</dbReference>
<keyword evidence="1" id="KW-0614">Plasmid</keyword>
<dbReference type="Proteomes" id="UP001056386">
    <property type="component" value="Plasmid unnamed3"/>
</dbReference>
<protein>
    <submittedName>
        <fullName evidence="1">Uncharacterized protein</fullName>
    </submittedName>
</protein>
<evidence type="ECO:0000313" key="1">
    <source>
        <dbReference type="EMBL" id="USS44477.1"/>
    </source>
</evidence>
<name>A0ABY5BBU8_BURGL</name>
<accession>A0ABY5BBU8</accession>
<organism evidence="1 2">
    <name type="scientific">Burkholderia glumae</name>
    <name type="common">Pseudomonas glumae</name>
    <dbReference type="NCBI Taxonomy" id="337"/>
    <lineage>
        <taxon>Bacteria</taxon>
        <taxon>Pseudomonadati</taxon>
        <taxon>Pseudomonadota</taxon>
        <taxon>Betaproteobacteria</taxon>
        <taxon>Burkholderiales</taxon>
        <taxon>Burkholderiaceae</taxon>
        <taxon>Burkholderia</taxon>
    </lineage>
</organism>
<gene>
    <name evidence="1" type="ORF">NFI99_13970</name>
</gene>
<geneLocation type="plasmid" evidence="1 2">
    <name>unnamed3</name>
</geneLocation>
<proteinExistence type="predicted"/>
<keyword evidence="2" id="KW-1185">Reference proteome</keyword>